<evidence type="ECO:0000313" key="2">
    <source>
        <dbReference type="Proteomes" id="UP000789920"/>
    </source>
</evidence>
<dbReference type="EMBL" id="CAJVQC010062567">
    <property type="protein sequence ID" value="CAG8802782.1"/>
    <property type="molecule type" value="Genomic_DNA"/>
</dbReference>
<organism evidence="1 2">
    <name type="scientific">Racocetra persica</name>
    <dbReference type="NCBI Taxonomy" id="160502"/>
    <lineage>
        <taxon>Eukaryota</taxon>
        <taxon>Fungi</taxon>
        <taxon>Fungi incertae sedis</taxon>
        <taxon>Mucoromycota</taxon>
        <taxon>Glomeromycotina</taxon>
        <taxon>Glomeromycetes</taxon>
        <taxon>Diversisporales</taxon>
        <taxon>Gigasporaceae</taxon>
        <taxon>Racocetra</taxon>
    </lineage>
</organism>
<proteinExistence type="predicted"/>
<feature type="non-terminal residue" evidence="1">
    <location>
        <position position="1"/>
    </location>
</feature>
<evidence type="ECO:0000313" key="1">
    <source>
        <dbReference type="EMBL" id="CAG8802782.1"/>
    </source>
</evidence>
<accession>A0ACA9RR81</accession>
<name>A0ACA9RR81_9GLOM</name>
<gene>
    <name evidence="1" type="ORF">RPERSI_LOCUS21391</name>
</gene>
<sequence>PTGELSARTTILNKTPTNEPNFETTIQNAPLTSESSAKITAQPETLTDESDCTWVKSSRRRKTITTKPYLRTKEHTKVTDLAKDALKQKQNNNTPDSSAL</sequence>
<protein>
    <submittedName>
        <fullName evidence="1">6745_t:CDS:1</fullName>
    </submittedName>
</protein>
<dbReference type="Proteomes" id="UP000789920">
    <property type="component" value="Unassembled WGS sequence"/>
</dbReference>
<comment type="caution">
    <text evidence="1">The sequence shown here is derived from an EMBL/GenBank/DDBJ whole genome shotgun (WGS) entry which is preliminary data.</text>
</comment>
<reference evidence="1" key="1">
    <citation type="submission" date="2021-06" db="EMBL/GenBank/DDBJ databases">
        <authorList>
            <person name="Kallberg Y."/>
            <person name="Tangrot J."/>
            <person name="Rosling A."/>
        </authorList>
    </citation>
    <scope>NUCLEOTIDE SEQUENCE</scope>
    <source>
        <strain evidence="1">MA461A</strain>
    </source>
</reference>
<keyword evidence="2" id="KW-1185">Reference proteome</keyword>